<keyword evidence="3" id="KW-1185">Reference proteome</keyword>
<sequence length="22" mass="2685">MIQKQRQDSDEKPLDEQIELLQ</sequence>
<reference evidence="3" key="1">
    <citation type="submission" date="2010-08" db="EMBL/GenBank/DDBJ databases">
        <authorList>
            <consortium name="Caenorhabditis japonica Sequencing Consortium"/>
            <person name="Wilson R.K."/>
        </authorList>
    </citation>
    <scope>NUCLEOTIDE SEQUENCE [LARGE SCALE GENOMIC DNA]</scope>
    <source>
        <strain evidence="3">DF5081</strain>
    </source>
</reference>
<evidence type="ECO:0000313" key="2">
    <source>
        <dbReference type="EnsemblMetazoa" id="CJA38361.1"/>
    </source>
</evidence>
<reference evidence="2" key="2">
    <citation type="submission" date="2022-06" db="UniProtKB">
        <authorList>
            <consortium name="EnsemblMetazoa"/>
        </authorList>
    </citation>
    <scope>IDENTIFICATION</scope>
    <source>
        <strain evidence="2">DF5081</strain>
    </source>
</reference>
<dbReference type="AlphaFoldDB" id="A0A8R1INI9"/>
<name>A0A8R1INI9_CAEJA</name>
<feature type="region of interest" description="Disordered" evidence="1">
    <location>
        <begin position="1"/>
        <end position="22"/>
    </location>
</feature>
<feature type="compositionally biased region" description="Basic and acidic residues" evidence="1">
    <location>
        <begin position="1"/>
        <end position="15"/>
    </location>
</feature>
<dbReference type="Proteomes" id="UP000005237">
    <property type="component" value="Unassembled WGS sequence"/>
</dbReference>
<evidence type="ECO:0000256" key="1">
    <source>
        <dbReference type="SAM" id="MobiDB-lite"/>
    </source>
</evidence>
<organism evidence="2 3">
    <name type="scientific">Caenorhabditis japonica</name>
    <dbReference type="NCBI Taxonomy" id="281687"/>
    <lineage>
        <taxon>Eukaryota</taxon>
        <taxon>Metazoa</taxon>
        <taxon>Ecdysozoa</taxon>
        <taxon>Nematoda</taxon>
        <taxon>Chromadorea</taxon>
        <taxon>Rhabditida</taxon>
        <taxon>Rhabditina</taxon>
        <taxon>Rhabditomorpha</taxon>
        <taxon>Rhabditoidea</taxon>
        <taxon>Rhabditidae</taxon>
        <taxon>Peloderinae</taxon>
        <taxon>Caenorhabditis</taxon>
    </lineage>
</organism>
<protein>
    <submittedName>
        <fullName evidence="2">Uncharacterized protein</fullName>
    </submittedName>
</protein>
<evidence type="ECO:0000313" key="3">
    <source>
        <dbReference type="Proteomes" id="UP000005237"/>
    </source>
</evidence>
<accession>A0A8R1INI9</accession>
<proteinExistence type="predicted"/>
<dbReference type="EnsemblMetazoa" id="CJA38361.1">
    <property type="protein sequence ID" value="CJA38361.1"/>
    <property type="gene ID" value="WBGene00214208"/>
</dbReference>